<dbReference type="InterPro" id="IPR050682">
    <property type="entry name" value="ModA/WtpA"/>
</dbReference>
<dbReference type="PANTHER" id="PTHR30632:SF14">
    <property type="entry name" value="TUNGSTATE_MOLYBDATE_CHROMATE-BINDING PROTEIN MODA"/>
    <property type="match status" value="1"/>
</dbReference>
<keyword evidence="2" id="KW-0479">Metal-binding</keyword>
<sequence>MKNPIALAALLFTASLAHADEVQVAVAANFTAPAQKIAAQFEKDTGHVAKLSFGATGKFYAQITNGAPFEVLLAADDETPAKLEKEGQAAPGTRFTYAIGTLVLWSAQPGVVDAQGAVLKSGHFERVAIANPKTAPYGAAAVETMKALGLFDAVTPKLVQGENIAQAYQFVATGNAPIGFVALSQVFEDGALKSGSAWIVPARLHQPIRQDAVVLAKGAANPAAKAWLAYLKSEKALTIIRAYGYQVAP</sequence>
<evidence type="ECO:0000313" key="5">
    <source>
        <dbReference type="EMBL" id="NHK96863.1"/>
    </source>
</evidence>
<dbReference type="SUPFAM" id="SSF53850">
    <property type="entry name" value="Periplasmic binding protein-like II"/>
    <property type="match status" value="1"/>
</dbReference>
<dbReference type="PANTHER" id="PTHR30632">
    <property type="entry name" value="MOLYBDATE-BINDING PERIPLASMIC PROTEIN"/>
    <property type="match status" value="1"/>
</dbReference>
<keyword evidence="6" id="KW-1185">Reference proteome</keyword>
<evidence type="ECO:0000256" key="4">
    <source>
        <dbReference type="SAM" id="SignalP"/>
    </source>
</evidence>
<dbReference type="PIRSF" id="PIRSF004846">
    <property type="entry name" value="ModA"/>
    <property type="match status" value="1"/>
</dbReference>
<dbReference type="CDD" id="cd13539">
    <property type="entry name" value="PBP2_AvModA"/>
    <property type="match status" value="1"/>
</dbReference>
<dbReference type="InterPro" id="IPR005950">
    <property type="entry name" value="ModA"/>
</dbReference>
<feature type="signal peptide" evidence="4">
    <location>
        <begin position="1"/>
        <end position="19"/>
    </location>
</feature>
<proteinExistence type="inferred from homology"/>
<protein>
    <submittedName>
        <fullName evidence="5">Molybdate ABC transporter substrate-binding protein</fullName>
    </submittedName>
</protein>
<feature type="chain" id="PRO_5047543753" evidence="4">
    <location>
        <begin position="20"/>
        <end position="249"/>
    </location>
</feature>
<dbReference type="EMBL" id="JAAOCD010000001">
    <property type="protein sequence ID" value="NHK96863.1"/>
    <property type="molecule type" value="Genomic_DNA"/>
</dbReference>
<gene>
    <name evidence="5" type="primary">modA</name>
    <name evidence="5" type="ORF">G7087_00575</name>
</gene>
<keyword evidence="3 4" id="KW-0732">Signal</keyword>
<dbReference type="NCBIfam" id="TIGR01256">
    <property type="entry name" value="modA"/>
    <property type="match status" value="1"/>
</dbReference>
<dbReference type="Pfam" id="PF13531">
    <property type="entry name" value="SBP_bac_11"/>
    <property type="match status" value="1"/>
</dbReference>
<dbReference type="InterPro" id="IPR044084">
    <property type="entry name" value="AvModA-like_subst-bd"/>
</dbReference>
<dbReference type="Gene3D" id="3.40.190.10">
    <property type="entry name" value="Periplasmic binding protein-like II"/>
    <property type="match status" value="2"/>
</dbReference>
<name>A0ABX0HP63_9BURK</name>
<dbReference type="Proteomes" id="UP000802098">
    <property type="component" value="Unassembled WGS sequence"/>
</dbReference>
<evidence type="ECO:0000256" key="3">
    <source>
        <dbReference type="ARBA" id="ARBA00022729"/>
    </source>
</evidence>
<accession>A0ABX0HP63</accession>
<comment type="similarity">
    <text evidence="1">Belongs to the bacterial solute-binding protein ModA family.</text>
</comment>
<dbReference type="RefSeq" id="WP_009858399.1">
    <property type="nucleotide sequence ID" value="NZ_JAAOCD010000001.1"/>
</dbReference>
<evidence type="ECO:0000256" key="2">
    <source>
        <dbReference type="ARBA" id="ARBA00022723"/>
    </source>
</evidence>
<comment type="caution">
    <text evidence="5">The sequence shown here is derived from an EMBL/GenBank/DDBJ whole genome shotgun (WGS) entry which is preliminary data.</text>
</comment>
<evidence type="ECO:0000256" key="1">
    <source>
        <dbReference type="ARBA" id="ARBA00009175"/>
    </source>
</evidence>
<organism evidence="5 6">
    <name type="scientific">Rubrivivax benzoatilyticus</name>
    <dbReference type="NCBI Taxonomy" id="316997"/>
    <lineage>
        <taxon>Bacteria</taxon>
        <taxon>Pseudomonadati</taxon>
        <taxon>Pseudomonadota</taxon>
        <taxon>Betaproteobacteria</taxon>
        <taxon>Burkholderiales</taxon>
        <taxon>Sphaerotilaceae</taxon>
        <taxon>Rubrivivax</taxon>
    </lineage>
</organism>
<reference evidence="5 6" key="1">
    <citation type="submission" date="2020-03" db="EMBL/GenBank/DDBJ databases">
        <title>Rubrivivax benzoatilyticus JA2 (sequenced after 10 years sub-culturing).</title>
        <authorList>
            <person name="Gupta D."/>
            <person name="Chintalapati S."/>
            <person name="Chintalapati V.R."/>
        </authorList>
    </citation>
    <scope>NUCLEOTIDE SEQUENCE [LARGE SCALE GENOMIC DNA]</scope>
    <source>
        <strain evidence="5 6">JA2-Mal</strain>
    </source>
</reference>
<evidence type="ECO:0000313" key="6">
    <source>
        <dbReference type="Proteomes" id="UP000802098"/>
    </source>
</evidence>